<reference evidence="1" key="1">
    <citation type="submission" date="2018-05" db="EMBL/GenBank/DDBJ databases">
        <authorList>
            <person name="Lanie J.A."/>
            <person name="Ng W.-L."/>
            <person name="Kazmierczak K.M."/>
            <person name="Andrzejewski T.M."/>
            <person name="Davidsen T.M."/>
            <person name="Wayne K.J."/>
            <person name="Tettelin H."/>
            <person name="Glass J.I."/>
            <person name="Rusch D."/>
            <person name="Podicherti R."/>
            <person name="Tsui H.-C.T."/>
            <person name="Winkler M.E."/>
        </authorList>
    </citation>
    <scope>NUCLEOTIDE SEQUENCE</scope>
</reference>
<accession>A0A381VXW5</accession>
<name>A0A381VXW5_9ZZZZ</name>
<dbReference type="AlphaFoldDB" id="A0A381VXW5"/>
<evidence type="ECO:0000313" key="1">
    <source>
        <dbReference type="EMBL" id="SVA45125.1"/>
    </source>
</evidence>
<organism evidence="1">
    <name type="scientific">marine metagenome</name>
    <dbReference type="NCBI Taxonomy" id="408172"/>
    <lineage>
        <taxon>unclassified sequences</taxon>
        <taxon>metagenomes</taxon>
        <taxon>ecological metagenomes</taxon>
    </lineage>
</organism>
<sequence>MFQSCSKESSGDYGFEVFSKKMNIFGITILATEETSNDKMIHAATILAEYLDNDENGIPDNAKVVDDLIKHKATLVMFKSYGSMKYKKFFHSSKWPDGQTTDKRAVQDLYDDETHPNGAADGIFDASLEEVLHLITFGGYSNAYPEIFGTKRGTAVSKAVDIARGGYFDTIPDEYPQNGWYSYDDETCEYGCQIHEYLYWAITSILGAQDFPGRLDDIEHEWRLNTHEKVKNTDKAFYDIYTNPEYKLPTVLPDGKYKGKIPNIASYLQK</sequence>
<dbReference type="EMBL" id="UINC01010115">
    <property type="protein sequence ID" value="SVA45125.1"/>
    <property type="molecule type" value="Genomic_DNA"/>
</dbReference>
<proteinExistence type="predicted"/>
<protein>
    <submittedName>
        <fullName evidence="1">Uncharacterized protein</fullName>
    </submittedName>
</protein>
<gene>
    <name evidence="1" type="ORF">METZ01_LOCUS97979</name>
</gene>